<dbReference type="EMBL" id="FRBL01000004">
    <property type="protein sequence ID" value="SHL58134.1"/>
    <property type="molecule type" value="Genomic_DNA"/>
</dbReference>
<evidence type="ECO:0000259" key="1">
    <source>
        <dbReference type="Pfam" id="PF16400"/>
    </source>
</evidence>
<dbReference type="Proteomes" id="UP000184420">
    <property type="component" value="Unassembled WGS sequence"/>
</dbReference>
<dbReference type="Pfam" id="PF17164">
    <property type="entry name" value="DUF5122"/>
    <property type="match status" value="1"/>
</dbReference>
<keyword evidence="3" id="KW-1185">Reference proteome</keyword>
<sequence length="546" mass="58626">MTVSLRNKIMFITLAAGLVAGCQKDNDKFFPDPYAGGKPQLGVKFSEALPTPSSGAPGEKITYRVTGLMAYKDSIRFYQNGELATITNITDSTLTITVPATANSGTGWAAIGAQIFPAPLFRVNGKAKLDNTFKSGSGTDAPIYQIIPTSDNRFLLTGAFRLYNSNGQGNWLNGIAKIEKHGQYVTDMNTDSAAGRTGRIYSAAEMDDGRFIVAGSFNSYGYKKGLFNFARVNISGKIDTTVQTVIPEEYNYDPDAGLPDMTEALSKDTVSSFNGGTSSAPTKIFEQNGRVIAFGGMGLYQQIYYKSSTRTARVTDMRRIHTVMAMDLDGNLDSTYHYDLSNHEGLPGADGFVSDAVLMDDGKLVIVGKFPRFDGVAAGNIVRLDANGRVDNTFKAGAGANGDVFSITFNKATRKFAITGNFTSFNGQACHGLILLNEDGSPVTNFQTDVFVNGYPLYALQLKSGMVVTSGSFEKYGTRSKKGLVILNADGSYATAYNNTGDLTGVVYGMLETTSAEGETAVMIHGFIPSFDNTNVGNIFRLVLAK</sequence>
<dbReference type="InterPro" id="IPR032175">
    <property type="entry name" value="DUF5008"/>
</dbReference>
<dbReference type="RefSeq" id="WP_073080582.1">
    <property type="nucleotide sequence ID" value="NZ_FRBL01000004.1"/>
</dbReference>
<evidence type="ECO:0000313" key="3">
    <source>
        <dbReference type="Proteomes" id="UP000184420"/>
    </source>
</evidence>
<dbReference type="AlphaFoldDB" id="A0A1M7BT60"/>
<dbReference type="Gene3D" id="2.80.10.50">
    <property type="match status" value="2"/>
</dbReference>
<dbReference type="OrthoDB" id="9805017at2"/>
<dbReference type="STRING" id="1419482.SAMN05444266_10451"/>
<evidence type="ECO:0000313" key="2">
    <source>
        <dbReference type="EMBL" id="SHL58134.1"/>
    </source>
</evidence>
<dbReference type="Gene3D" id="2.60.40.10">
    <property type="entry name" value="Immunoglobulins"/>
    <property type="match status" value="1"/>
</dbReference>
<feature type="domain" description="DUF5008" evidence="1">
    <location>
        <begin position="18"/>
        <end position="118"/>
    </location>
</feature>
<dbReference type="InterPro" id="IPR013783">
    <property type="entry name" value="Ig-like_fold"/>
</dbReference>
<name>A0A1M7BT60_9BACT</name>
<dbReference type="Pfam" id="PF16400">
    <property type="entry name" value="DUF5008"/>
    <property type="match status" value="1"/>
</dbReference>
<proteinExistence type="predicted"/>
<dbReference type="PROSITE" id="PS51257">
    <property type="entry name" value="PROKAR_LIPOPROTEIN"/>
    <property type="match status" value="1"/>
</dbReference>
<accession>A0A1M7BT60</accession>
<protein>
    <recommendedName>
        <fullName evidence="1">DUF5008 domain-containing protein</fullName>
    </recommendedName>
</protein>
<dbReference type="InterPro" id="IPR013431">
    <property type="entry name" value="Delta_60_rpt"/>
</dbReference>
<reference evidence="2 3" key="1">
    <citation type="submission" date="2016-11" db="EMBL/GenBank/DDBJ databases">
        <authorList>
            <person name="Jaros S."/>
            <person name="Januszkiewicz K."/>
            <person name="Wedrychowicz H."/>
        </authorList>
    </citation>
    <scope>NUCLEOTIDE SEQUENCE [LARGE SCALE GENOMIC DNA]</scope>
    <source>
        <strain evidence="2 3">DSM 27406</strain>
    </source>
</reference>
<dbReference type="InterPro" id="IPR011043">
    <property type="entry name" value="Gal_Oxase/kelch_b-propeller"/>
</dbReference>
<dbReference type="SUPFAM" id="SSF50965">
    <property type="entry name" value="Galactose oxidase, central domain"/>
    <property type="match status" value="1"/>
</dbReference>
<gene>
    <name evidence="2" type="ORF">SAMN05444266_10451</name>
</gene>
<organism evidence="2 3">
    <name type="scientific">Chitinophaga jiangningensis</name>
    <dbReference type="NCBI Taxonomy" id="1419482"/>
    <lineage>
        <taxon>Bacteria</taxon>
        <taxon>Pseudomonadati</taxon>
        <taxon>Bacteroidota</taxon>
        <taxon>Chitinophagia</taxon>
        <taxon>Chitinophagales</taxon>
        <taxon>Chitinophagaceae</taxon>
        <taxon>Chitinophaga</taxon>
    </lineage>
</organism>